<evidence type="ECO:0000313" key="3">
    <source>
        <dbReference type="Proteomes" id="UP000314294"/>
    </source>
</evidence>
<evidence type="ECO:0000256" key="1">
    <source>
        <dbReference type="SAM" id="MobiDB-lite"/>
    </source>
</evidence>
<comment type="caution">
    <text evidence="2">The sequence shown here is derived from an EMBL/GenBank/DDBJ whole genome shotgun (WGS) entry which is preliminary data.</text>
</comment>
<dbReference type="AlphaFoldDB" id="A0A4Z2HC19"/>
<dbReference type="Proteomes" id="UP000314294">
    <property type="component" value="Unassembled WGS sequence"/>
</dbReference>
<feature type="region of interest" description="Disordered" evidence="1">
    <location>
        <begin position="1"/>
        <end position="46"/>
    </location>
</feature>
<protein>
    <submittedName>
        <fullName evidence="2">Uncharacterized protein</fullName>
    </submittedName>
</protein>
<proteinExistence type="predicted"/>
<keyword evidence="3" id="KW-1185">Reference proteome</keyword>
<sequence>MKSSEVSGGDTGTGGLGADEVLDTETRQSAAAPGRRAKRSQQWNSPLKMHRLEEIMSHHLPTTRMTLALSAPGLNL</sequence>
<evidence type="ECO:0000313" key="2">
    <source>
        <dbReference type="EMBL" id="TNN63369.1"/>
    </source>
</evidence>
<name>A0A4Z2HC19_9TELE</name>
<dbReference type="EMBL" id="SRLO01000274">
    <property type="protein sequence ID" value="TNN63369.1"/>
    <property type="molecule type" value="Genomic_DNA"/>
</dbReference>
<organism evidence="2 3">
    <name type="scientific">Liparis tanakae</name>
    <name type="common">Tanaka's snailfish</name>
    <dbReference type="NCBI Taxonomy" id="230148"/>
    <lineage>
        <taxon>Eukaryota</taxon>
        <taxon>Metazoa</taxon>
        <taxon>Chordata</taxon>
        <taxon>Craniata</taxon>
        <taxon>Vertebrata</taxon>
        <taxon>Euteleostomi</taxon>
        <taxon>Actinopterygii</taxon>
        <taxon>Neopterygii</taxon>
        <taxon>Teleostei</taxon>
        <taxon>Neoteleostei</taxon>
        <taxon>Acanthomorphata</taxon>
        <taxon>Eupercaria</taxon>
        <taxon>Perciformes</taxon>
        <taxon>Cottioidei</taxon>
        <taxon>Cottales</taxon>
        <taxon>Liparidae</taxon>
        <taxon>Liparis</taxon>
    </lineage>
</organism>
<accession>A0A4Z2HC19</accession>
<reference evidence="2 3" key="1">
    <citation type="submission" date="2019-03" db="EMBL/GenBank/DDBJ databases">
        <title>First draft genome of Liparis tanakae, snailfish: a comprehensive survey of snailfish specific genes.</title>
        <authorList>
            <person name="Kim W."/>
            <person name="Song I."/>
            <person name="Jeong J.-H."/>
            <person name="Kim D."/>
            <person name="Kim S."/>
            <person name="Ryu S."/>
            <person name="Song J.Y."/>
            <person name="Lee S.K."/>
        </authorList>
    </citation>
    <scope>NUCLEOTIDE SEQUENCE [LARGE SCALE GENOMIC DNA]</scope>
    <source>
        <tissue evidence="2">Muscle</tissue>
    </source>
</reference>
<gene>
    <name evidence="2" type="ORF">EYF80_026391</name>
</gene>